<feature type="compositionally biased region" description="Basic and acidic residues" evidence="1">
    <location>
        <begin position="37"/>
        <end position="48"/>
    </location>
</feature>
<organism evidence="2 3">
    <name type="scientific">Hypsibius exemplaris</name>
    <name type="common">Freshwater tardigrade</name>
    <dbReference type="NCBI Taxonomy" id="2072580"/>
    <lineage>
        <taxon>Eukaryota</taxon>
        <taxon>Metazoa</taxon>
        <taxon>Ecdysozoa</taxon>
        <taxon>Tardigrada</taxon>
        <taxon>Eutardigrada</taxon>
        <taxon>Parachela</taxon>
        <taxon>Hypsibioidea</taxon>
        <taxon>Hypsibiidae</taxon>
        <taxon>Hypsibius</taxon>
    </lineage>
</organism>
<reference evidence="3" key="1">
    <citation type="submission" date="2017-01" db="EMBL/GenBank/DDBJ databases">
        <title>Comparative genomics of anhydrobiosis in the tardigrade Hypsibius dujardini.</title>
        <authorList>
            <person name="Yoshida Y."/>
            <person name="Koutsovoulos G."/>
            <person name="Laetsch D."/>
            <person name="Stevens L."/>
            <person name="Kumar S."/>
            <person name="Horikawa D."/>
            <person name="Ishino K."/>
            <person name="Komine S."/>
            <person name="Tomita M."/>
            <person name="Blaxter M."/>
            <person name="Arakawa K."/>
        </authorList>
    </citation>
    <scope>NUCLEOTIDE SEQUENCE [LARGE SCALE GENOMIC DNA]</scope>
    <source>
        <strain evidence="3">Z151</strain>
    </source>
</reference>
<feature type="region of interest" description="Disordered" evidence="1">
    <location>
        <begin position="64"/>
        <end position="89"/>
    </location>
</feature>
<proteinExistence type="predicted"/>
<protein>
    <submittedName>
        <fullName evidence="2">Uncharacterized protein</fullName>
    </submittedName>
</protein>
<dbReference type="Proteomes" id="UP000192578">
    <property type="component" value="Unassembled WGS sequence"/>
</dbReference>
<comment type="caution">
    <text evidence="2">The sequence shown here is derived from an EMBL/GenBank/DDBJ whole genome shotgun (WGS) entry which is preliminary data.</text>
</comment>
<accession>A0A1W0WUA5</accession>
<dbReference type="EMBL" id="MTYJ01000046">
    <property type="protein sequence ID" value="OQV18788.1"/>
    <property type="molecule type" value="Genomic_DNA"/>
</dbReference>
<evidence type="ECO:0000256" key="1">
    <source>
        <dbReference type="SAM" id="MobiDB-lite"/>
    </source>
</evidence>
<feature type="region of interest" description="Disordered" evidence="1">
    <location>
        <begin position="1"/>
        <end position="51"/>
    </location>
</feature>
<evidence type="ECO:0000313" key="2">
    <source>
        <dbReference type="EMBL" id="OQV18788.1"/>
    </source>
</evidence>
<name>A0A1W0WUA5_HYPEX</name>
<dbReference type="AlphaFoldDB" id="A0A1W0WUA5"/>
<sequence>MGYGQTAEQRRDGWPVAVETTDGRAKNKRKKTDGQWTDDRTTDGRSDNRLSSAALRLFPGCVGREPRPSALSLLPSPPPRELIPSPRSSSLPGSITHVYTHALGPAVRTYESRAPSSANPYNTRTLPMHAVVCVSDLLTVWMPAINFIRRRDRRELRDLTA</sequence>
<gene>
    <name evidence="2" type="ORF">BV898_07225</name>
</gene>
<keyword evidence="3" id="KW-1185">Reference proteome</keyword>
<evidence type="ECO:0000313" key="3">
    <source>
        <dbReference type="Proteomes" id="UP000192578"/>
    </source>
</evidence>